<dbReference type="Pfam" id="PF25880">
    <property type="entry name" value="WHD_CHMP7_1st"/>
    <property type="match status" value="1"/>
</dbReference>
<evidence type="ECO:0008006" key="5">
    <source>
        <dbReference type="Google" id="ProtNLM"/>
    </source>
</evidence>
<dbReference type="GO" id="GO:0032511">
    <property type="term" value="P:late endosome to vacuole transport via multivesicular body sorting pathway"/>
    <property type="evidence" value="ECO:0007669"/>
    <property type="project" value="TreeGrafter"/>
</dbReference>
<dbReference type="InterPro" id="IPR005024">
    <property type="entry name" value="Snf7_fam"/>
</dbReference>
<reference evidence="4" key="1">
    <citation type="journal article" date="2012" name="G3 (Bethesda)">
        <title>Pichia sorbitophila, an interspecies yeast hybrid reveals early steps of genome resolution following polyploidization.</title>
        <authorList>
            <person name="Leh Louis V."/>
            <person name="Despons L."/>
            <person name="Friedrich A."/>
            <person name="Martin T."/>
            <person name="Durrens P."/>
            <person name="Casaregola S."/>
            <person name="Neuveglise C."/>
            <person name="Fairhead C."/>
            <person name="Marck C."/>
            <person name="Cruz J.A."/>
            <person name="Straub M.L."/>
            <person name="Kugler V."/>
            <person name="Sacerdot C."/>
            <person name="Uzunov Z."/>
            <person name="Thierry A."/>
            <person name="Weiss S."/>
            <person name="Bleykasten C."/>
            <person name="De Montigny J."/>
            <person name="Jacques N."/>
            <person name="Jung P."/>
            <person name="Lemaire M."/>
            <person name="Mallet S."/>
            <person name="Morel G."/>
            <person name="Richard G.F."/>
            <person name="Sarkar A."/>
            <person name="Savel G."/>
            <person name="Schacherer J."/>
            <person name="Seret M.L."/>
            <person name="Talla E."/>
            <person name="Samson G."/>
            <person name="Jubin C."/>
            <person name="Poulain J."/>
            <person name="Vacherie B."/>
            <person name="Barbe V."/>
            <person name="Pelletier E."/>
            <person name="Sherman D.J."/>
            <person name="Westhof E."/>
            <person name="Weissenbach J."/>
            <person name="Baret P.V."/>
            <person name="Wincker P."/>
            <person name="Gaillardin C."/>
            <person name="Dujon B."/>
            <person name="Souciet J.L."/>
        </authorList>
    </citation>
    <scope>NUCLEOTIDE SEQUENCE [LARGE SCALE GENOMIC DNA]</scope>
    <source>
        <strain evidence="4">CBS 270.75 / DBVPG 7215 / KCTC 17166 / NRRL Y-17582</strain>
    </source>
</reference>
<protein>
    <recommendedName>
        <fullName evidence="5">Charged multivesicular body protein 7</fullName>
    </recommendedName>
</protein>
<dbReference type="RefSeq" id="XP_003647502.1">
    <property type="nucleotide sequence ID" value="XM_003647454.1"/>
</dbReference>
<proteinExistence type="predicted"/>
<dbReference type="Gene3D" id="6.10.140.1230">
    <property type="match status" value="1"/>
</dbReference>
<dbReference type="EMBL" id="CP002502">
    <property type="protein sequence ID" value="AET40685.1"/>
    <property type="molecule type" value="Genomic_DNA"/>
</dbReference>
<accession>G8JUA5</accession>
<sequence length="432" mass="49526">MLPESRIVSLYSDFRKLKELNPEGYHANIQVWKHHLIEDVWKDQLVIQGGDDLLLKLNRSNSGFPKSIDIVIDLLVDEGVLIPMDVFTKGRDSGLSSWFRWSVNMLVDLSWKSRISNNGKYLCNMAYVNLPVMVSRYEATAKVLQEKVLSRATRVTDLIFKKSDFYVLIEECLRGKSEFELILIFLQHYKSTILVDGPVIKVIDPHVFSLVQSFGPDRITENDRAIADIKGAIQTVETQVQKLHIHIHEISRHLRDSINASVSKELQRRYLKLRKLTESNLSRALTQLFNLMEIKDHIDKSVDNLALVGVLSGASKTLKNINKQLGSIEDLEKLLSDVTEQNEVVDEVNFLLSTSVQSNDVDLDQELQQMENEMKQEHYYEKKLLSRLSNLNVRDDEIIIPSNEAQGEGTQEKKTAKYDTDINYTLNNPEQA</sequence>
<dbReference type="GO" id="GO:0070300">
    <property type="term" value="F:phosphatidic acid binding"/>
    <property type="evidence" value="ECO:0007669"/>
    <property type="project" value="EnsemblFungi"/>
</dbReference>
<evidence type="ECO:0000256" key="2">
    <source>
        <dbReference type="SAM" id="MobiDB-lite"/>
    </source>
</evidence>
<dbReference type="GO" id="GO:0070550">
    <property type="term" value="P:rDNA chromatin condensation"/>
    <property type="evidence" value="ECO:0007669"/>
    <property type="project" value="EnsemblFungi"/>
</dbReference>
<organism evidence="3 4">
    <name type="scientific">Eremothecium cymbalariae (strain CBS 270.75 / DBVPG 7215 / KCTC 17166 / NRRL Y-17582)</name>
    <name type="common">Yeast</name>
    <dbReference type="NCBI Taxonomy" id="931890"/>
    <lineage>
        <taxon>Eukaryota</taxon>
        <taxon>Fungi</taxon>
        <taxon>Dikarya</taxon>
        <taxon>Ascomycota</taxon>
        <taxon>Saccharomycotina</taxon>
        <taxon>Saccharomycetes</taxon>
        <taxon>Saccharomycetales</taxon>
        <taxon>Saccharomycetaceae</taxon>
        <taxon>Eremothecium</taxon>
    </lineage>
</organism>
<dbReference type="FunCoup" id="G8JUA5">
    <property type="interactions" value="83"/>
</dbReference>
<dbReference type="OrthoDB" id="10250120at2759"/>
<dbReference type="GO" id="GO:0006900">
    <property type="term" value="P:vesicle budding from membrane"/>
    <property type="evidence" value="ECO:0007669"/>
    <property type="project" value="TreeGrafter"/>
</dbReference>
<dbReference type="HOGENOM" id="CLU_021165_2_0_1"/>
<dbReference type="AlphaFoldDB" id="G8JUA5"/>
<dbReference type="GO" id="GO:0051292">
    <property type="term" value="P:nuclear pore complex assembly"/>
    <property type="evidence" value="ECO:0007669"/>
    <property type="project" value="EnsemblFungi"/>
</dbReference>
<evidence type="ECO:0000313" key="3">
    <source>
        <dbReference type="EMBL" id="AET40685.1"/>
    </source>
</evidence>
<name>G8JUA5_ERECY</name>
<keyword evidence="4" id="KW-1185">Reference proteome</keyword>
<keyword evidence="1" id="KW-0175">Coiled coil</keyword>
<dbReference type="GO" id="GO:0005771">
    <property type="term" value="C:multivesicular body"/>
    <property type="evidence" value="ECO:0007669"/>
    <property type="project" value="TreeGrafter"/>
</dbReference>
<dbReference type="STRING" id="931890.G8JUA5"/>
<dbReference type="KEGG" id="erc:Ecym_6305"/>
<dbReference type="GO" id="GO:0005637">
    <property type="term" value="C:nuclear inner membrane"/>
    <property type="evidence" value="ECO:0007669"/>
    <property type="project" value="EnsemblFungi"/>
</dbReference>
<dbReference type="PANTHER" id="PTHR22761">
    <property type="entry name" value="CHARGED MULTIVESICULAR BODY PROTEIN"/>
    <property type="match status" value="1"/>
</dbReference>
<dbReference type="GO" id="GO:0034727">
    <property type="term" value="P:piecemeal microautophagy of the nucleus"/>
    <property type="evidence" value="ECO:0007669"/>
    <property type="project" value="EnsemblFungi"/>
</dbReference>
<dbReference type="Proteomes" id="UP000006790">
    <property type="component" value="Chromosome 6"/>
</dbReference>
<dbReference type="eggNOG" id="KOG2911">
    <property type="taxonomic scope" value="Eukaryota"/>
</dbReference>
<dbReference type="PANTHER" id="PTHR22761:SF96">
    <property type="entry name" value="BCDNA.GH08385"/>
    <property type="match status" value="1"/>
</dbReference>
<dbReference type="Pfam" id="PF03357">
    <property type="entry name" value="Snf7"/>
    <property type="match status" value="1"/>
</dbReference>
<dbReference type="OMA" id="NEQMATT"/>
<evidence type="ECO:0000313" key="4">
    <source>
        <dbReference type="Proteomes" id="UP000006790"/>
    </source>
</evidence>
<dbReference type="GeneID" id="11472286"/>
<dbReference type="InParanoid" id="G8JUA5"/>
<feature type="region of interest" description="Disordered" evidence="2">
    <location>
        <begin position="404"/>
        <end position="432"/>
    </location>
</feature>
<dbReference type="GO" id="GO:0009898">
    <property type="term" value="C:cytoplasmic side of plasma membrane"/>
    <property type="evidence" value="ECO:0007669"/>
    <property type="project" value="TreeGrafter"/>
</dbReference>
<gene>
    <name evidence="3" type="ordered locus">Ecym_6305</name>
</gene>
<evidence type="ECO:0000256" key="1">
    <source>
        <dbReference type="SAM" id="Coils"/>
    </source>
</evidence>
<feature type="compositionally biased region" description="Basic and acidic residues" evidence="2">
    <location>
        <begin position="410"/>
        <end position="420"/>
    </location>
</feature>
<feature type="coiled-coil region" evidence="1">
    <location>
        <begin position="321"/>
        <end position="348"/>
    </location>
</feature>
<dbReference type="GO" id="GO:0000815">
    <property type="term" value="C:ESCRT III complex"/>
    <property type="evidence" value="ECO:0007669"/>
    <property type="project" value="TreeGrafter"/>
</dbReference>
<feature type="compositionally biased region" description="Polar residues" evidence="2">
    <location>
        <begin position="422"/>
        <end position="432"/>
    </location>
</feature>